<dbReference type="InterPro" id="IPR036005">
    <property type="entry name" value="Creatinase/aminopeptidase-like"/>
</dbReference>
<dbReference type="OrthoDB" id="10261878at2759"/>
<comment type="similarity">
    <text evidence="4 14">Belongs to the peptidase M24B family.</text>
</comment>
<organism evidence="17 18">
    <name type="scientific">Karstenula rhodostoma CBS 690.94</name>
    <dbReference type="NCBI Taxonomy" id="1392251"/>
    <lineage>
        <taxon>Eukaryota</taxon>
        <taxon>Fungi</taxon>
        <taxon>Dikarya</taxon>
        <taxon>Ascomycota</taxon>
        <taxon>Pezizomycotina</taxon>
        <taxon>Dothideomycetes</taxon>
        <taxon>Pleosporomycetidae</taxon>
        <taxon>Pleosporales</taxon>
        <taxon>Massarineae</taxon>
        <taxon>Didymosphaeriaceae</taxon>
        <taxon>Karstenula</taxon>
    </lineage>
</organism>
<evidence type="ECO:0000256" key="5">
    <source>
        <dbReference type="ARBA" id="ARBA00012574"/>
    </source>
</evidence>
<feature type="region of interest" description="Disordered" evidence="15">
    <location>
        <begin position="882"/>
        <end position="989"/>
    </location>
</feature>
<dbReference type="SUPFAM" id="SSF55920">
    <property type="entry name" value="Creatinase/aminopeptidase"/>
    <property type="match status" value="1"/>
</dbReference>
<evidence type="ECO:0000256" key="8">
    <source>
        <dbReference type="ARBA" id="ARBA00022723"/>
    </source>
</evidence>
<reference evidence="17" key="1">
    <citation type="journal article" date="2020" name="Stud. Mycol.">
        <title>101 Dothideomycetes genomes: a test case for predicting lifestyles and emergence of pathogens.</title>
        <authorList>
            <person name="Haridas S."/>
            <person name="Albert R."/>
            <person name="Binder M."/>
            <person name="Bloem J."/>
            <person name="Labutti K."/>
            <person name="Salamov A."/>
            <person name="Andreopoulos B."/>
            <person name="Baker S."/>
            <person name="Barry K."/>
            <person name="Bills G."/>
            <person name="Bluhm B."/>
            <person name="Cannon C."/>
            <person name="Castanera R."/>
            <person name="Culley D."/>
            <person name="Daum C."/>
            <person name="Ezra D."/>
            <person name="Gonzalez J."/>
            <person name="Henrissat B."/>
            <person name="Kuo A."/>
            <person name="Liang C."/>
            <person name="Lipzen A."/>
            <person name="Lutzoni F."/>
            <person name="Magnuson J."/>
            <person name="Mondo S."/>
            <person name="Nolan M."/>
            <person name="Ohm R."/>
            <person name="Pangilinan J."/>
            <person name="Park H.-J."/>
            <person name="Ramirez L."/>
            <person name="Alfaro M."/>
            <person name="Sun H."/>
            <person name="Tritt A."/>
            <person name="Yoshinaga Y."/>
            <person name="Zwiers L.-H."/>
            <person name="Turgeon B."/>
            <person name="Goodwin S."/>
            <person name="Spatafora J."/>
            <person name="Crous P."/>
            <person name="Grigoriev I."/>
        </authorList>
    </citation>
    <scope>NUCLEOTIDE SEQUENCE</scope>
    <source>
        <strain evidence="17">CBS 690.94</strain>
    </source>
</reference>
<evidence type="ECO:0000256" key="1">
    <source>
        <dbReference type="ARBA" id="ARBA00001424"/>
    </source>
</evidence>
<feature type="region of interest" description="Disordered" evidence="15">
    <location>
        <begin position="794"/>
        <end position="836"/>
    </location>
</feature>
<feature type="compositionally biased region" description="Polar residues" evidence="15">
    <location>
        <begin position="976"/>
        <end position="985"/>
    </location>
</feature>
<dbReference type="SUPFAM" id="SSF53092">
    <property type="entry name" value="Creatinase/prolidase N-terminal domain"/>
    <property type="match status" value="1"/>
</dbReference>
<feature type="compositionally biased region" description="Polar residues" evidence="15">
    <location>
        <begin position="578"/>
        <end position="587"/>
    </location>
</feature>
<evidence type="ECO:0000256" key="11">
    <source>
        <dbReference type="ARBA" id="ARBA00023211"/>
    </source>
</evidence>
<keyword evidence="7" id="KW-0645">Protease</keyword>
<dbReference type="PANTHER" id="PTHR43226:SF3">
    <property type="entry name" value="XAA-PRO AMINOPEPTIDASE AN0832-RELATED"/>
    <property type="match status" value="1"/>
</dbReference>
<comment type="function">
    <text evidence="3">Catalyzes the removal of a penultimate prolyl residue from the N-termini of peptides.</text>
</comment>
<dbReference type="EC" id="3.4.11.9" evidence="5"/>
<evidence type="ECO:0000256" key="7">
    <source>
        <dbReference type="ARBA" id="ARBA00022670"/>
    </source>
</evidence>
<feature type="compositionally biased region" description="Polar residues" evidence="15">
    <location>
        <begin position="594"/>
        <end position="604"/>
    </location>
</feature>
<evidence type="ECO:0000313" key="17">
    <source>
        <dbReference type="EMBL" id="KAF2442809.1"/>
    </source>
</evidence>
<dbReference type="GO" id="GO:0030145">
    <property type="term" value="F:manganese ion binding"/>
    <property type="evidence" value="ECO:0007669"/>
    <property type="project" value="InterPro"/>
</dbReference>
<sequence>MDDLATNLDALKLAERLYGAREGEYWLHLEAGGPLEKYPAKQHARRVRERLDLAEGLIYLPGAQARSNEDSDMPAPFRQRRYFYYLSGCNEASCQLAYDIKRDILTLFIPRINPDRVVWNGRGSTPAEAMDKYDVDEVFHTDQVESWIHDWFLHYRHVQQLYVLHKEQMPLLPFPWPVDCTSLQPAINRCRMIKDDHEIKLIRKANDISSKAHKQVLANITRFDNEAQVEGQFLNVCVSNQAKEQAYDIIAASGPNAGTLHYDANNEDFGDRQLMCLDAGCEFELYASDITRTFPLSNSWPSKEAEDIYKLVECMQESCIQKLAPGVRYLDLHVLAHQIAIDGLLKLGLLHNGTREEIYKAGTSKAFFPHGLGHHVGLEVHDVGQQELMSLYKHPKHDKVPSLYPEDFHLPVYNNELCMAPTDPQSPHLEEGNVVTVEPGIYFSAYAFSHFYLPSPVHSKYINTEVLYRYFPVGGVRIEDDILITSKGYENLTTAPKGDAMFAIIRGQPTGSTLKSREKRMDTLEEPLRRAPGISKRVADPSLKPVSRAATEPTASTRRTSVEDNQAFHDHWLFQGPQKPTQFTGNVSKEKSRQSGSHTDSGPQDSRLPLCGSPSTSVDHMYMGWQNEIRKNTAYPYLESGMKTPVQKCQQCVVLSETVDRLRETLSRSTKTSPTNSPGLGSSDAEFLGSNRPLPATGNQCFPPVGPKVPEMRQITPNFADRTLRELPAPGYEISSASFGTQRSLNSGIRGEIDGSNGTLPQAKIQRRSVTFDNLPAVRPQLLAARPEYLPTPSDWYTKSTHPMPPAHNKRTSHSVHNPSEPPRSSSDIPEPTATSQWTFTNLPRHVSKPQPPLPEAWASLIQRERMSADALARRSVSAAVERENEHEQYTDLVNSLRLPDPRPSLPNLRQGPLPGVSRREDTISVRSHVPDSRTRQSAFLPVSNAPAQEQDLRRRRSMGSALRSSTEGHRGLESQLPSDTSSRNAAAAVSRTQAIFHWNEQRQRIERLERETRPLYSRSRHGGEELQGVDYARW</sequence>
<dbReference type="InterPro" id="IPR007865">
    <property type="entry name" value="Aminopep_P_N"/>
</dbReference>
<dbReference type="GO" id="GO:0070006">
    <property type="term" value="F:metalloaminopeptidase activity"/>
    <property type="evidence" value="ECO:0007669"/>
    <property type="project" value="InterPro"/>
</dbReference>
<evidence type="ECO:0000256" key="14">
    <source>
        <dbReference type="RuleBase" id="RU000590"/>
    </source>
</evidence>
<evidence type="ECO:0000256" key="2">
    <source>
        <dbReference type="ARBA" id="ARBA00001936"/>
    </source>
</evidence>
<dbReference type="Gene3D" id="3.40.350.10">
    <property type="entry name" value="Creatinase/prolidase N-terminal domain"/>
    <property type="match status" value="1"/>
</dbReference>
<dbReference type="Pfam" id="PF00557">
    <property type="entry name" value="Peptidase_M24"/>
    <property type="match status" value="1"/>
</dbReference>
<dbReference type="SMART" id="SM01011">
    <property type="entry name" value="AMP_N"/>
    <property type="match status" value="1"/>
</dbReference>
<feature type="region of interest" description="Disordered" evidence="15">
    <location>
        <begin position="664"/>
        <end position="699"/>
    </location>
</feature>
<evidence type="ECO:0000256" key="3">
    <source>
        <dbReference type="ARBA" id="ARBA00002443"/>
    </source>
</evidence>
<evidence type="ECO:0000256" key="9">
    <source>
        <dbReference type="ARBA" id="ARBA00022801"/>
    </source>
</evidence>
<dbReference type="InterPro" id="IPR001131">
    <property type="entry name" value="Peptidase_M24B_aminopep-P_CS"/>
</dbReference>
<proteinExistence type="inferred from homology"/>
<feature type="compositionally biased region" description="Basic and acidic residues" evidence="15">
    <location>
        <begin position="515"/>
        <end position="529"/>
    </location>
</feature>
<accession>A0A9P4PD33</accession>
<evidence type="ECO:0000256" key="4">
    <source>
        <dbReference type="ARBA" id="ARBA00008766"/>
    </source>
</evidence>
<keyword evidence="11" id="KW-0464">Manganese</keyword>
<keyword evidence="18" id="KW-1185">Reference proteome</keyword>
<evidence type="ECO:0000313" key="18">
    <source>
        <dbReference type="Proteomes" id="UP000799764"/>
    </source>
</evidence>
<protein>
    <recommendedName>
        <fullName evidence="5">Xaa-Pro aminopeptidase</fullName>
        <ecNumber evidence="5">3.4.11.9</ecNumber>
    </recommendedName>
    <alternativeName>
        <fullName evidence="12">Aminoacylproline aminopeptidase</fullName>
    </alternativeName>
    <alternativeName>
        <fullName evidence="13">Prolidase</fullName>
    </alternativeName>
</protein>
<dbReference type="InterPro" id="IPR029149">
    <property type="entry name" value="Creatin/AminoP/Spt16_N"/>
</dbReference>
<dbReference type="Gene3D" id="3.90.230.10">
    <property type="entry name" value="Creatinase/methionine aminopeptidase superfamily"/>
    <property type="match status" value="1"/>
</dbReference>
<evidence type="ECO:0000256" key="6">
    <source>
        <dbReference type="ARBA" id="ARBA00022438"/>
    </source>
</evidence>
<feature type="region of interest" description="Disordered" evidence="15">
    <location>
        <begin position="509"/>
        <end position="615"/>
    </location>
</feature>
<comment type="cofactor">
    <cofactor evidence="2">
        <name>Mn(2+)</name>
        <dbReference type="ChEBI" id="CHEBI:29035"/>
    </cofactor>
</comment>
<keyword evidence="6" id="KW-0031">Aminopeptidase</keyword>
<feature type="domain" description="Aminopeptidase P N-terminal" evidence="16">
    <location>
        <begin position="38"/>
        <end position="159"/>
    </location>
</feature>
<dbReference type="CDD" id="cd01087">
    <property type="entry name" value="Prolidase"/>
    <property type="match status" value="1"/>
</dbReference>
<dbReference type="Pfam" id="PF05195">
    <property type="entry name" value="AMP_N"/>
    <property type="match status" value="1"/>
</dbReference>
<keyword evidence="10" id="KW-0482">Metalloprotease</keyword>
<evidence type="ECO:0000256" key="12">
    <source>
        <dbReference type="ARBA" id="ARBA00030849"/>
    </source>
</evidence>
<feature type="compositionally biased region" description="Polar residues" evidence="15">
    <location>
        <begin position="815"/>
        <end position="836"/>
    </location>
</feature>
<dbReference type="InterPro" id="IPR000994">
    <property type="entry name" value="Pept_M24"/>
</dbReference>
<name>A0A9P4PD33_9PLEO</name>
<dbReference type="PANTHER" id="PTHR43226">
    <property type="entry name" value="XAA-PRO AMINOPEPTIDASE 3"/>
    <property type="match status" value="1"/>
</dbReference>
<dbReference type="Proteomes" id="UP000799764">
    <property type="component" value="Unassembled WGS sequence"/>
</dbReference>
<comment type="catalytic activity">
    <reaction evidence="1">
        <text>Release of any N-terminal amino acid, including proline, that is linked to proline, even from a dipeptide or tripeptide.</text>
        <dbReference type="EC" id="3.4.11.9"/>
    </reaction>
</comment>
<dbReference type="EMBL" id="MU001503">
    <property type="protein sequence ID" value="KAF2442809.1"/>
    <property type="molecule type" value="Genomic_DNA"/>
</dbReference>
<comment type="caution">
    <text evidence="17">The sequence shown here is derived from an EMBL/GenBank/DDBJ whole genome shotgun (WGS) entry which is preliminary data.</text>
</comment>
<evidence type="ECO:0000256" key="15">
    <source>
        <dbReference type="SAM" id="MobiDB-lite"/>
    </source>
</evidence>
<gene>
    <name evidence="17" type="ORF">P171DRAFT_49796</name>
</gene>
<feature type="compositionally biased region" description="Basic and acidic residues" evidence="15">
    <location>
        <begin position="918"/>
        <end position="935"/>
    </location>
</feature>
<keyword evidence="9" id="KW-0378">Hydrolase</keyword>
<dbReference type="AlphaFoldDB" id="A0A9P4PD33"/>
<evidence type="ECO:0000256" key="13">
    <source>
        <dbReference type="ARBA" id="ARBA00032413"/>
    </source>
</evidence>
<dbReference type="InterPro" id="IPR052433">
    <property type="entry name" value="X-Pro_dipept-like"/>
</dbReference>
<dbReference type="PROSITE" id="PS00491">
    <property type="entry name" value="PROLINE_PEPTIDASE"/>
    <property type="match status" value="1"/>
</dbReference>
<keyword evidence="8 14" id="KW-0479">Metal-binding</keyword>
<dbReference type="GO" id="GO:0006508">
    <property type="term" value="P:proteolysis"/>
    <property type="evidence" value="ECO:0007669"/>
    <property type="project" value="UniProtKB-KW"/>
</dbReference>
<feature type="compositionally biased region" description="Polar residues" evidence="15">
    <location>
        <begin position="667"/>
        <end position="680"/>
    </location>
</feature>
<evidence type="ECO:0000256" key="10">
    <source>
        <dbReference type="ARBA" id="ARBA00023049"/>
    </source>
</evidence>
<feature type="compositionally biased region" description="Basic and acidic residues" evidence="15">
    <location>
        <begin position="560"/>
        <end position="572"/>
    </location>
</feature>
<evidence type="ECO:0000259" key="16">
    <source>
        <dbReference type="SMART" id="SM01011"/>
    </source>
</evidence>